<dbReference type="InterPro" id="IPR017970">
    <property type="entry name" value="Homeobox_CS"/>
</dbReference>
<accession>A0A4P9XY40</accession>
<protein>
    <submittedName>
        <fullName evidence="7">Homeobox domain-containing protein</fullName>
    </submittedName>
</protein>
<organism evidence="7 8">
    <name type="scientific">Piptocephalis cylindrospora</name>
    <dbReference type="NCBI Taxonomy" id="1907219"/>
    <lineage>
        <taxon>Eukaryota</taxon>
        <taxon>Fungi</taxon>
        <taxon>Fungi incertae sedis</taxon>
        <taxon>Zoopagomycota</taxon>
        <taxon>Zoopagomycotina</taxon>
        <taxon>Zoopagomycetes</taxon>
        <taxon>Zoopagales</taxon>
        <taxon>Piptocephalidaceae</taxon>
        <taxon>Piptocephalis</taxon>
    </lineage>
</organism>
<dbReference type="PROSITE" id="PS50071">
    <property type="entry name" value="HOMEOBOX_2"/>
    <property type="match status" value="1"/>
</dbReference>
<gene>
    <name evidence="7" type="ORF">BJ684DRAFT_13069</name>
</gene>
<proteinExistence type="predicted"/>
<reference evidence="8" key="1">
    <citation type="journal article" date="2018" name="Nat. Microbiol.">
        <title>Leveraging single-cell genomics to expand the fungal tree of life.</title>
        <authorList>
            <person name="Ahrendt S.R."/>
            <person name="Quandt C.A."/>
            <person name="Ciobanu D."/>
            <person name="Clum A."/>
            <person name="Salamov A."/>
            <person name="Andreopoulos B."/>
            <person name="Cheng J.F."/>
            <person name="Woyke T."/>
            <person name="Pelin A."/>
            <person name="Henrissat B."/>
            <person name="Reynolds N.K."/>
            <person name="Benny G.L."/>
            <person name="Smith M.E."/>
            <person name="James T.Y."/>
            <person name="Grigoriev I.V."/>
        </authorList>
    </citation>
    <scope>NUCLEOTIDE SEQUENCE [LARGE SCALE GENOMIC DNA]</scope>
</reference>
<keyword evidence="3 4" id="KW-0539">Nucleus</keyword>
<dbReference type="OrthoDB" id="6159439at2759"/>
<dbReference type="Gene3D" id="1.10.10.60">
    <property type="entry name" value="Homeodomain-like"/>
    <property type="match status" value="1"/>
</dbReference>
<dbReference type="EMBL" id="KZ989007">
    <property type="protein sequence ID" value="RKP11326.1"/>
    <property type="molecule type" value="Genomic_DNA"/>
</dbReference>
<evidence type="ECO:0000313" key="7">
    <source>
        <dbReference type="EMBL" id="RKP11326.1"/>
    </source>
</evidence>
<dbReference type="InterPro" id="IPR009057">
    <property type="entry name" value="Homeodomain-like_sf"/>
</dbReference>
<dbReference type="Proteomes" id="UP000267251">
    <property type="component" value="Unassembled WGS sequence"/>
</dbReference>
<dbReference type="PANTHER" id="PTHR24324">
    <property type="entry name" value="HOMEOBOX PROTEIN HHEX"/>
    <property type="match status" value="1"/>
</dbReference>
<feature type="non-terminal residue" evidence="7">
    <location>
        <position position="57"/>
    </location>
</feature>
<evidence type="ECO:0000256" key="2">
    <source>
        <dbReference type="ARBA" id="ARBA00023155"/>
    </source>
</evidence>
<keyword evidence="8" id="KW-1185">Reference proteome</keyword>
<comment type="subcellular location">
    <subcellularLocation>
        <location evidence="4 5">Nucleus</location>
    </subcellularLocation>
</comment>
<dbReference type="GO" id="GO:0030154">
    <property type="term" value="P:cell differentiation"/>
    <property type="evidence" value="ECO:0007669"/>
    <property type="project" value="TreeGrafter"/>
</dbReference>
<sequence>MTKPRRKTSMTQFKRLEETFSQCPKPDGTTRRDLAVELNMPVRAVQVWFQNRRAKAK</sequence>
<dbReference type="InterPro" id="IPR001356">
    <property type="entry name" value="HD"/>
</dbReference>
<dbReference type="GO" id="GO:0005634">
    <property type="term" value="C:nucleus"/>
    <property type="evidence" value="ECO:0007669"/>
    <property type="project" value="UniProtKB-SubCell"/>
</dbReference>
<dbReference type="PANTHER" id="PTHR24324:SF9">
    <property type="entry name" value="HOMEOBOX DOMAIN-CONTAINING PROTEIN"/>
    <property type="match status" value="1"/>
</dbReference>
<dbReference type="InterPro" id="IPR051000">
    <property type="entry name" value="Homeobox_DNA-bind_prot"/>
</dbReference>
<feature type="domain" description="Homeobox" evidence="6">
    <location>
        <begin position="1"/>
        <end position="57"/>
    </location>
</feature>
<evidence type="ECO:0000259" key="6">
    <source>
        <dbReference type="PROSITE" id="PS50071"/>
    </source>
</evidence>
<dbReference type="GO" id="GO:0000978">
    <property type="term" value="F:RNA polymerase II cis-regulatory region sequence-specific DNA binding"/>
    <property type="evidence" value="ECO:0007669"/>
    <property type="project" value="TreeGrafter"/>
</dbReference>
<keyword evidence="2 4" id="KW-0371">Homeobox</keyword>
<keyword evidence="1 4" id="KW-0238">DNA-binding</keyword>
<dbReference type="SUPFAM" id="SSF46689">
    <property type="entry name" value="Homeodomain-like"/>
    <property type="match status" value="1"/>
</dbReference>
<evidence type="ECO:0000256" key="5">
    <source>
        <dbReference type="RuleBase" id="RU000682"/>
    </source>
</evidence>
<evidence type="ECO:0000256" key="4">
    <source>
        <dbReference type="PROSITE-ProRule" id="PRU00108"/>
    </source>
</evidence>
<dbReference type="PROSITE" id="PS00027">
    <property type="entry name" value="HOMEOBOX_1"/>
    <property type="match status" value="1"/>
</dbReference>
<dbReference type="CDD" id="cd00086">
    <property type="entry name" value="homeodomain"/>
    <property type="match status" value="1"/>
</dbReference>
<evidence type="ECO:0000313" key="8">
    <source>
        <dbReference type="Proteomes" id="UP000267251"/>
    </source>
</evidence>
<dbReference type="AlphaFoldDB" id="A0A4P9XY40"/>
<dbReference type="SMART" id="SM00389">
    <property type="entry name" value="HOX"/>
    <property type="match status" value="1"/>
</dbReference>
<dbReference type="GO" id="GO:0000981">
    <property type="term" value="F:DNA-binding transcription factor activity, RNA polymerase II-specific"/>
    <property type="evidence" value="ECO:0007669"/>
    <property type="project" value="InterPro"/>
</dbReference>
<dbReference type="Pfam" id="PF00046">
    <property type="entry name" value="Homeodomain"/>
    <property type="match status" value="1"/>
</dbReference>
<evidence type="ECO:0000256" key="1">
    <source>
        <dbReference type="ARBA" id="ARBA00023125"/>
    </source>
</evidence>
<evidence type="ECO:0000256" key="3">
    <source>
        <dbReference type="ARBA" id="ARBA00023242"/>
    </source>
</evidence>
<name>A0A4P9XY40_9FUNG</name>